<feature type="signal peptide" evidence="1">
    <location>
        <begin position="1"/>
        <end position="26"/>
    </location>
</feature>
<accession>A0A5N4D2I8</accession>
<evidence type="ECO:0000256" key="1">
    <source>
        <dbReference type="SAM" id="SignalP"/>
    </source>
</evidence>
<evidence type="ECO:0000313" key="2">
    <source>
        <dbReference type="EMBL" id="KAB1265394.1"/>
    </source>
</evidence>
<dbReference type="Proteomes" id="UP000299084">
    <property type="component" value="Unassembled WGS sequence"/>
</dbReference>
<evidence type="ECO:0000313" key="3">
    <source>
        <dbReference type="Proteomes" id="UP000299084"/>
    </source>
</evidence>
<keyword evidence="3" id="KW-1185">Reference proteome</keyword>
<proteinExistence type="predicted"/>
<organism evidence="2 3">
    <name type="scientific">Camelus dromedarius</name>
    <name type="common">Dromedary</name>
    <name type="synonym">Arabian camel</name>
    <dbReference type="NCBI Taxonomy" id="9838"/>
    <lineage>
        <taxon>Eukaryota</taxon>
        <taxon>Metazoa</taxon>
        <taxon>Chordata</taxon>
        <taxon>Craniata</taxon>
        <taxon>Vertebrata</taxon>
        <taxon>Euteleostomi</taxon>
        <taxon>Mammalia</taxon>
        <taxon>Eutheria</taxon>
        <taxon>Laurasiatheria</taxon>
        <taxon>Artiodactyla</taxon>
        <taxon>Tylopoda</taxon>
        <taxon>Camelidae</taxon>
        <taxon>Camelus</taxon>
    </lineage>
</organism>
<protein>
    <submittedName>
        <fullName evidence="2">THAP domain-containing protein 4</fullName>
    </submittedName>
</protein>
<dbReference type="AlphaFoldDB" id="A0A5N4D2I8"/>
<keyword evidence="1" id="KW-0732">Signal</keyword>
<dbReference type="EMBL" id="JWIN03000016">
    <property type="protein sequence ID" value="KAB1265394.1"/>
    <property type="molecule type" value="Genomic_DNA"/>
</dbReference>
<gene>
    <name evidence="2" type="ORF">Cadr_000018934</name>
</gene>
<name>A0A5N4D2I8_CAMDR</name>
<reference evidence="2 3" key="1">
    <citation type="journal article" date="2019" name="Mol. Ecol. Resour.">
        <title>Improving Illumina assemblies with Hi-C and long reads: an example with the North African dromedary.</title>
        <authorList>
            <person name="Elbers J.P."/>
            <person name="Rogers M.F."/>
            <person name="Perelman P.L."/>
            <person name="Proskuryakova A.A."/>
            <person name="Serdyukova N.A."/>
            <person name="Johnson W.E."/>
            <person name="Horin P."/>
            <person name="Corander J."/>
            <person name="Murphy D."/>
            <person name="Burger P.A."/>
        </authorList>
    </citation>
    <scope>NUCLEOTIDE SEQUENCE [LARGE SCALE GENOMIC DNA]</scope>
    <source>
        <strain evidence="2">Drom800</strain>
        <tissue evidence="2">Blood</tissue>
    </source>
</reference>
<feature type="chain" id="PRO_5024460767" evidence="1">
    <location>
        <begin position="27"/>
        <end position="68"/>
    </location>
</feature>
<comment type="caution">
    <text evidence="2">The sequence shown here is derived from an EMBL/GenBank/DDBJ whole genome shotgun (WGS) entry which is preliminary data.</text>
</comment>
<sequence>MFIKNVILSALGTCKLFNLLLTYCFSSWQNKNQVCCLWEQEEKNGKLKTLKQRVKLLGQPGVQLVPEL</sequence>